<gene>
    <name evidence="3" type="ORF">CBG49_09070</name>
</gene>
<feature type="transmembrane region" description="Helical" evidence="1">
    <location>
        <begin position="46"/>
        <end position="70"/>
    </location>
</feature>
<feature type="transmembrane region" description="Helical" evidence="1">
    <location>
        <begin position="137"/>
        <end position="157"/>
    </location>
</feature>
<dbReference type="Pfam" id="PF07786">
    <property type="entry name" value="HGSNAT_cat"/>
    <property type="match status" value="1"/>
</dbReference>
<keyword evidence="1" id="KW-0472">Membrane</keyword>
<feature type="domain" description="Heparan-alpha-glucosaminide N-acetyltransferase catalytic" evidence="2">
    <location>
        <begin position="8"/>
        <end position="207"/>
    </location>
</feature>
<evidence type="ECO:0000256" key="1">
    <source>
        <dbReference type="SAM" id="Phobius"/>
    </source>
</evidence>
<sequence>MEKVKKFRLDFIDVIRAFAICMMLQGHFVNGLIADRYRDENNFIYWFWHYCTGITAPVFFTVSGFIFTFLLVKESDATKVGWNNPRVMKGIRRGLMLIGIAYFLRMSFQSVDVLHCIGLSLLLLIATYLLSYNRKSWVMPTILLTTTLLAFTFEPFYKDLRFDSLPLPIANYLTRVHGSFFPIFPWFGYVSFGGFMGYLFQRYKNHPHLYRNAILLFLSVGAFLLWGFHFMIEQLFYINHSPFFERLMQDFAYLRLGNVLLVFGFFALMRNVITSQLIKTIGQNTLSIYVIHCFIIYGSITSHGLIQHFGGQLKPYQVVLGAPAFIAVCVWLSFIYNRIKPVIKSGIAFVLKEIRAFLVESYQFIVKLLGRLVALFVKE</sequence>
<dbReference type="RefSeq" id="WP_088594242.1">
    <property type="nucleotide sequence ID" value="NZ_CP022022.1"/>
</dbReference>
<keyword evidence="1" id="KW-1133">Transmembrane helix</keyword>
<name>A0A1Z4BPI7_9FLAO</name>
<dbReference type="AlphaFoldDB" id="A0A1Z4BPI7"/>
<dbReference type="Proteomes" id="UP000197007">
    <property type="component" value="Chromosome"/>
</dbReference>
<dbReference type="EMBL" id="CP022022">
    <property type="protein sequence ID" value="ASF43214.1"/>
    <property type="molecule type" value="Genomic_DNA"/>
</dbReference>
<feature type="transmembrane region" description="Helical" evidence="1">
    <location>
        <begin position="112"/>
        <end position="130"/>
    </location>
</feature>
<reference evidence="4" key="1">
    <citation type="submission" date="2017-06" db="EMBL/GenBank/DDBJ databases">
        <title>Complete genome sequence of Capnocytophaga sp. KCOM 1579 (=ChDC OS43) isolated from a human refractory periapical abscess lesion.</title>
        <authorList>
            <person name="Kook J.-K."/>
            <person name="Park S.-N."/>
            <person name="Lim Y.K."/>
            <person name="Roh H."/>
        </authorList>
    </citation>
    <scope>NUCLEOTIDE SEQUENCE [LARGE SCALE GENOMIC DNA]</scope>
    <source>
        <strain evidence="4">ChDC OS43</strain>
    </source>
</reference>
<keyword evidence="1" id="KW-0812">Transmembrane</keyword>
<feature type="transmembrane region" description="Helical" evidence="1">
    <location>
        <begin position="12"/>
        <end position="34"/>
    </location>
</feature>
<feature type="transmembrane region" description="Helical" evidence="1">
    <location>
        <begin position="252"/>
        <end position="273"/>
    </location>
</feature>
<accession>A0A1Z4BPI7</accession>
<keyword evidence="4" id="KW-1185">Reference proteome</keyword>
<feature type="transmembrane region" description="Helical" evidence="1">
    <location>
        <begin position="318"/>
        <end position="336"/>
    </location>
</feature>
<feature type="transmembrane region" description="Helical" evidence="1">
    <location>
        <begin position="212"/>
        <end position="232"/>
    </location>
</feature>
<evidence type="ECO:0000313" key="4">
    <source>
        <dbReference type="Proteomes" id="UP000197007"/>
    </source>
</evidence>
<organism evidence="3 4">
    <name type="scientific">Capnocytophaga endodontalis</name>
    <dbReference type="NCBI Taxonomy" id="2708117"/>
    <lineage>
        <taxon>Bacteria</taxon>
        <taxon>Pseudomonadati</taxon>
        <taxon>Bacteroidota</taxon>
        <taxon>Flavobacteriia</taxon>
        <taxon>Flavobacteriales</taxon>
        <taxon>Flavobacteriaceae</taxon>
        <taxon>Capnocytophaga</taxon>
    </lineage>
</organism>
<dbReference type="InterPro" id="IPR012429">
    <property type="entry name" value="HGSNAT_cat"/>
</dbReference>
<evidence type="ECO:0000259" key="2">
    <source>
        <dbReference type="Pfam" id="PF07786"/>
    </source>
</evidence>
<feature type="transmembrane region" description="Helical" evidence="1">
    <location>
        <begin position="285"/>
        <end position="306"/>
    </location>
</feature>
<evidence type="ECO:0000313" key="3">
    <source>
        <dbReference type="EMBL" id="ASF43214.1"/>
    </source>
</evidence>
<protein>
    <recommendedName>
        <fullName evidence="2">Heparan-alpha-glucosaminide N-acetyltransferase catalytic domain-containing protein</fullName>
    </recommendedName>
</protein>
<feature type="transmembrane region" description="Helical" evidence="1">
    <location>
        <begin position="177"/>
        <end position="200"/>
    </location>
</feature>
<dbReference type="KEGG" id="capn:CBG49_09070"/>
<proteinExistence type="predicted"/>